<organism evidence="2 3">
    <name type="scientific">Candidatus Yanofskybacteria bacterium RIFCSPLOWO2_01_FULL_43_22</name>
    <dbReference type="NCBI Taxonomy" id="1802695"/>
    <lineage>
        <taxon>Bacteria</taxon>
        <taxon>Candidatus Yanofskyibacteriota</taxon>
    </lineage>
</organism>
<dbReference type="STRING" id="1802695.A3A13_03160"/>
<gene>
    <name evidence="2" type="ORF">A3A13_03160</name>
</gene>
<accession>A0A1F8GJ84</accession>
<feature type="region of interest" description="Disordered" evidence="1">
    <location>
        <begin position="168"/>
        <end position="224"/>
    </location>
</feature>
<feature type="compositionally biased region" description="Polar residues" evidence="1">
    <location>
        <begin position="189"/>
        <end position="203"/>
    </location>
</feature>
<comment type="caution">
    <text evidence="2">The sequence shown here is derived from an EMBL/GenBank/DDBJ whole genome shotgun (WGS) entry which is preliminary data.</text>
</comment>
<dbReference type="Proteomes" id="UP000178911">
    <property type="component" value="Unassembled WGS sequence"/>
</dbReference>
<evidence type="ECO:0000313" key="3">
    <source>
        <dbReference type="Proteomes" id="UP000178911"/>
    </source>
</evidence>
<proteinExistence type="predicted"/>
<protein>
    <submittedName>
        <fullName evidence="2">Uncharacterized protein</fullName>
    </submittedName>
</protein>
<evidence type="ECO:0000313" key="2">
    <source>
        <dbReference type="EMBL" id="OGN25462.1"/>
    </source>
</evidence>
<dbReference type="AlphaFoldDB" id="A0A1F8GJ84"/>
<sequence length="224" mass="24665">MDNSTTQTNNLPSDLKEAIYSQKVYETLLSISKKFDLSIDQEGEMESETKLVMMGNTHPNKFVANLEERLEIDREKARLIAADINELVFKPVRLSLRKIHNIRDEGIMTAESTKATGTVEKLPPPPPPPAIRDAGQLPTRTAKNVSGFSSAPTSTDQTRTFPRKAFSLPFSGGNPSSAIPQTDARKFTVSGNKLTRTTDTSNEIAPPPPPKNYAVDPYREPPQG</sequence>
<evidence type="ECO:0000256" key="1">
    <source>
        <dbReference type="SAM" id="MobiDB-lite"/>
    </source>
</evidence>
<reference evidence="2 3" key="1">
    <citation type="journal article" date="2016" name="Nat. Commun.">
        <title>Thousands of microbial genomes shed light on interconnected biogeochemical processes in an aquifer system.</title>
        <authorList>
            <person name="Anantharaman K."/>
            <person name="Brown C.T."/>
            <person name="Hug L.A."/>
            <person name="Sharon I."/>
            <person name="Castelle C.J."/>
            <person name="Probst A.J."/>
            <person name="Thomas B.C."/>
            <person name="Singh A."/>
            <person name="Wilkins M.J."/>
            <person name="Karaoz U."/>
            <person name="Brodie E.L."/>
            <person name="Williams K.H."/>
            <person name="Hubbard S.S."/>
            <person name="Banfield J.F."/>
        </authorList>
    </citation>
    <scope>NUCLEOTIDE SEQUENCE [LARGE SCALE GENOMIC DNA]</scope>
</reference>
<name>A0A1F8GJ84_9BACT</name>
<dbReference type="EMBL" id="MGKJ01000001">
    <property type="protein sequence ID" value="OGN25462.1"/>
    <property type="molecule type" value="Genomic_DNA"/>
</dbReference>